<gene>
    <name evidence="2" type="ORF">BU26DRAFT_305641</name>
</gene>
<dbReference type="GeneID" id="54575179"/>
<organism evidence="2 3">
    <name type="scientific">Trematosphaeria pertusa</name>
    <dbReference type="NCBI Taxonomy" id="390896"/>
    <lineage>
        <taxon>Eukaryota</taxon>
        <taxon>Fungi</taxon>
        <taxon>Dikarya</taxon>
        <taxon>Ascomycota</taxon>
        <taxon>Pezizomycotina</taxon>
        <taxon>Dothideomycetes</taxon>
        <taxon>Pleosporomycetidae</taxon>
        <taxon>Pleosporales</taxon>
        <taxon>Massarineae</taxon>
        <taxon>Trematosphaeriaceae</taxon>
        <taxon>Trematosphaeria</taxon>
    </lineage>
</organism>
<reference evidence="2" key="1">
    <citation type="journal article" date="2020" name="Stud. Mycol.">
        <title>101 Dothideomycetes genomes: a test case for predicting lifestyles and emergence of pathogens.</title>
        <authorList>
            <person name="Haridas S."/>
            <person name="Albert R."/>
            <person name="Binder M."/>
            <person name="Bloem J."/>
            <person name="Labutti K."/>
            <person name="Salamov A."/>
            <person name="Andreopoulos B."/>
            <person name="Baker S."/>
            <person name="Barry K."/>
            <person name="Bills G."/>
            <person name="Bluhm B."/>
            <person name="Cannon C."/>
            <person name="Castanera R."/>
            <person name="Culley D."/>
            <person name="Daum C."/>
            <person name="Ezra D."/>
            <person name="Gonzalez J."/>
            <person name="Henrissat B."/>
            <person name="Kuo A."/>
            <person name="Liang C."/>
            <person name="Lipzen A."/>
            <person name="Lutzoni F."/>
            <person name="Magnuson J."/>
            <person name="Mondo S."/>
            <person name="Nolan M."/>
            <person name="Ohm R."/>
            <person name="Pangilinan J."/>
            <person name="Park H.-J."/>
            <person name="Ramirez L."/>
            <person name="Alfaro M."/>
            <person name="Sun H."/>
            <person name="Tritt A."/>
            <person name="Yoshinaga Y."/>
            <person name="Zwiers L.-H."/>
            <person name="Turgeon B."/>
            <person name="Goodwin S."/>
            <person name="Spatafora J."/>
            <person name="Crous P."/>
            <person name="Grigoriev I."/>
        </authorList>
    </citation>
    <scope>NUCLEOTIDE SEQUENCE</scope>
    <source>
        <strain evidence="2">CBS 122368</strain>
    </source>
</reference>
<name>A0A6A6IEC1_9PLEO</name>
<keyword evidence="3" id="KW-1185">Reference proteome</keyword>
<dbReference type="RefSeq" id="XP_033683780.1">
    <property type="nucleotide sequence ID" value="XM_033821849.1"/>
</dbReference>
<evidence type="ECO:0000256" key="1">
    <source>
        <dbReference type="SAM" id="MobiDB-lite"/>
    </source>
</evidence>
<feature type="compositionally biased region" description="Polar residues" evidence="1">
    <location>
        <begin position="14"/>
        <end position="28"/>
    </location>
</feature>
<evidence type="ECO:0000313" key="3">
    <source>
        <dbReference type="Proteomes" id="UP000800094"/>
    </source>
</evidence>
<feature type="region of interest" description="Disordered" evidence="1">
    <location>
        <begin position="14"/>
        <end position="91"/>
    </location>
</feature>
<proteinExistence type="predicted"/>
<dbReference type="EMBL" id="ML987195">
    <property type="protein sequence ID" value="KAF2248776.1"/>
    <property type="molecule type" value="Genomic_DNA"/>
</dbReference>
<protein>
    <submittedName>
        <fullName evidence="2">Uncharacterized protein</fullName>
    </submittedName>
</protein>
<sequence length="129" mass="14498">MIQRSKWAATTVLQRDTAASPSQQSTTLIPLLVPRHYTRLTPPPHYHQTPNPKHQPLGNPHTKQNSPPLTEPKKIPSPKTRTSPIPTNLPRLLRIPVSPLPSCLPALTQAKSHIGEQLVLQRYMFCNAW</sequence>
<dbReference type="Proteomes" id="UP000800094">
    <property type="component" value="Unassembled WGS sequence"/>
</dbReference>
<accession>A0A6A6IEC1</accession>
<evidence type="ECO:0000313" key="2">
    <source>
        <dbReference type="EMBL" id="KAF2248776.1"/>
    </source>
</evidence>
<dbReference type="AlphaFoldDB" id="A0A6A6IEC1"/>